<keyword evidence="8" id="KW-0378">Hydrolase</keyword>
<keyword evidence="4 7" id="KW-0812">Transmembrane</keyword>
<keyword evidence="3" id="KW-1003">Cell membrane</keyword>
<dbReference type="InterPro" id="IPR006214">
    <property type="entry name" value="Bax_inhibitor_1-related"/>
</dbReference>
<feature type="transmembrane region" description="Helical" evidence="7">
    <location>
        <begin position="45"/>
        <end position="63"/>
    </location>
</feature>
<protein>
    <submittedName>
        <fullName evidence="8">FtsH protease modulator YccA</fullName>
    </submittedName>
</protein>
<dbReference type="PANTHER" id="PTHR23291">
    <property type="entry name" value="BAX INHIBITOR-RELATED"/>
    <property type="match status" value="1"/>
</dbReference>
<comment type="similarity">
    <text evidence="2 7">Belongs to the BI1 family.</text>
</comment>
<evidence type="ECO:0000256" key="6">
    <source>
        <dbReference type="ARBA" id="ARBA00023136"/>
    </source>
</evidence>
<feature type="transmembrane region" description="Helical" evidence="7">
    <location>
        <begin position="92"/>
        <end position="113"/>
    </location>
</feature>
<organism evidence="8 9">
    <name type="scientific">Thalassolituus maritimus</name>
    <dbReference type="NCBI Taxonomy" id="484498"/>
    <lineage>
        <taxon>Bacteria</taxon>
        <taxon>Pseudomonadati</taxon>
        <taxon>Pseudomonadota</taxon>
        <taxon>Gammaproteobacteria</taxon>
        <taxon>Oceanospirillales</taxon>
        <taxon>Oceanospirillaceae</taxon>
        <taxon>Thalassolituus</taxon>
    </lineage>
</organism>
<evidence type="ECO:0000313" key="8">
    <source>
        <dbReference type="EMBL" id="GAA6145114.1"/>
    </source>
</evidence>
<feature type="transmembrane region" description="Helical" evidence="7">
    <location>
        <begin position="157"/>
        <end position="175"/>
    </location>
</feature>
<evidence type="ECO:0000256" key="2">
    <source>
        <dbReference type="ARBA" id="ARBA00010350"/>
    </source>
</evidence>
<dbReference type="CDD" id="cd10433">
    <property type="entry name" value="YccA_like"/>
    <property type="match status" value="1"/>
</dbReference>
<evidence type="ECO:0000256" key="4">
    <source>
        <dbReference type="ARBA" id="ARBA00022692"/>
    </source>
</evidence>
<accession>A0ABP9ZYD0</accession>
<dbReference type="GO" id="GO:0006508">
    <property type="term" value="P:proteolysis"/>
    <property type="evidence" value="ECO:0007669"/>
    <property type="project" value="UniProtKB-KW"/>
</dbReference>
<evidence type="ECO:0000256" key="1">
    <source>
        <dbReference type="ARBA" id="ARBA00004651"/>
    </source>
</evidence>
<comment type="subcellular location">
    <subcellularLocation>
        <location evidence="1">Cell membrane</location>
        <topology evidence="1">Multi-pass membrane protein</topology>
    </subcellularLocation>
</comment>
<dbReference type="EMBL" id="BAABWH010000003">
    <property type="protein sequence ID" value="GAA6145114.1"/>
    <property type="molecule type" value="Genomic_DNA"/>
</dbReference>
<reference evidence="8 9" key="1">
    <citation type="submission" date="2024-04" db="EMBL/GenBank/DDBJ databases">
        <title>Draft genome sequence of Thalassolituus maritimus NBRC 116585.</title>
        <authorList>
            <person name="Miyakawa T."/>
            <person name="Kusuya Y."/>
            <person name="Miura T."/>
        </authorList>
    </citation>
    <scope>NUCLEOTIDE SEQUENCE [LARGE SCALE GENOMIC DNA]</scope>
    <source>
        <strain evidence="8 9">5NW40-0001</strain>
    </source>
</reference>
<feature type="transmembrane region" description="Helical" evidence="7">
    <location>
        <begin position="181"/>
        <end position="198"/>
    </location>
</feature>
<name>A0ABP9ZYD0_9GAMM</name>
<keyword evidence="9" id="KW-1185">Reference proteome</keyword>
<dbReference type="GO" id="GO:0008233">
    <property type="term" value="F:peptidase activity"/>
    <property type="evidence" value="ECO:0007669"/>
    <property type="project" value="UniProtKB-KW"/>
</dbReference>
<evidence type="ECO:0000313" key="9">
    <source>
        <dbReference type="Proteomes" id="UP001481413"/>
    </source>
</evidence>
<gene>
    <name evidence="8" type="primary">yccA</name>
    <name evidence="8" type="ORF">NBRC116585_12320</name>
</gene>
<keyword evidence="5 7" id="KW-1133">Transmembrane helix</keyword>
<proteinExistence type="inferred from homology"/>
<dbReference type="Pfam" id="PF01027">
    <property type="entry name" value="Bax1-I"/>
    <property type="match status" value="1"/>
</dbReference>
<dbReference type="PANTHER" id="PTHR23291:SF115">
    <property type="entry name" value="MODULATOR OF FTSH PROTEASE YCCA"/>
    <property type="match status" value="1"/>
</dbReference>
<feature type="transmembrane region" description="Helical" evidence="7">
    <location>
        <begin position="125"/>
        <end position="145"/>
    </location>
</feature>
<sequence length="240" mass="24834">MNRPDYLNSENKEPVARSIPAEQYQAGTGGNALAPDAQKVLRNTYALLAMTLVFSAVMAGVSMAVNAPSFGLLTLVVAIGLMFAIHKTANSVAGIALTFVFTGFMGFTLGPLLNMVAGMQGGGATIGLALGGTGVTFLMMSAFGMSTKRDLSGWGKVLFAGFIVAIIGGVVGYLFNIPALSLAISAIVIPLSAALISYETNSIVRGGQTNYVLATVSLYVSIYNLFANLLVLLGVFGSDD</sequence>
<feature type="transmembrane region" description="Helical" evidence="7">
    <location>
        <begin position="69"/>
        <end position="85"/>
    </location>
</feature>
<dbReference type="Proteomes" id="UP001481413">
    <property type="component" value="Unassembled WGS sequence"/>
</dbReference>
<dbReference type="RefSeq" id="WP_353294057.1">
    <property type="nucleotide sequence ID" value="NZ_BAABWH010000003.1"/>
</dbReference>
<keyword evidence="8" id="KW-0645">Protease</keyword>
<comment type="caution">
    <text evidence="8">The sequence shown here is derived from an EMBL/GenBank/DDBJ whole genome shotgun (WGS) entry which is preliminary data.</text>
</comment>
<keyword evidence="6 7" id="KW-0472">Membrane</keyword>
<feature type="transmembrane region" description="Helical" evidence="7">
    <location>
        <begin position="210"/>
        <end position="236"/>
    </location>
</feature>
<evidence type="ECO:0000256" key="5">
    <source>
        <dbReference type="ARBA" id="ARBA00022989"/>
    </source>
</evidence>
<evidence type="ECO:0000256" key="3">
    <source>
        <dbReference type="ARBA" id="ARBA00022475"/>
    </source>
</evidence>
<evidence type="ECO:0000256" key="7">
    <source>
        <dbReference type="RuleBase" id="RU004379"/>
    </source>
</evidence>